<dbReference type="InterPro" id="IPR000917">
    <property type="entry name" value="Sulfatase_N"/>
</dbReference>
<comment type="similarity">
    <text evidence="2">Belongs to the sulfatase family.</text>
</comment>
<keyword evidence="3" id="KW-0472">Membrane</keyword>
<keyword evidence="3" id="KW-1133">Transmembrane helix</keyword>
<dbReference type="Gene3D" id="3.30.1120.10">
    <property type="match status" value="1"/>
</dbReference>
<dbReference type="InterPro" id="IPR017850">
    <property type="entry name" value="Alkaline_phosphatase_core_sf"/>
</dbReference>
<evidence type="ECO:0000256" key="1">
    <source>
        <dbReference type="ARBA" id="ARBA00001913"/>
    </source>
</evidence>
<evidence type="ECO:0000256" key="2">
    <source>
        <dbReference type="ARBA" id="ARBA00008779"/>
    </source>
</evidence>
<dbReference type="AlphaFoldDB" id="A0AAN9BES4"/>
<sequence>MTLLLRVVLVGILLTLAADAGDVPRPNIILIVADDLGYGDIGCFGNTTIHTPHLDKLATQGVKLTHNIAADTLCTPSRAAFLTGRYPIRSGMASSFFMRAFLFTASASGLPTNETTVAEVAKEAGYKTAFLGKWHQGWSTDRSDPEHHHPLNQGFDYFYGTPLTNMPDFDDLGVSWIMHAAPHFPFQLLTTFLLVLISVCCLVRVGYVNVWLAMLFVLVTGVLCGGTGFALLNMKLLNSFMFRNYDLVEQPIHLASVTRKLVAESGEWLQARHQDHAPFLLILSWLHMHTALATDPQFTNRSAHGRYGDAVEEMDWGVGQVMDMLDRYGMSDNTFVYFTSDHGAAPKHKDKLGRTVGGFNGPFSGAKTEGSTEGSFRVPGIIRWPAGLAGGQVINEPVSLMDIFPTVADLLHVPDVSAGQVIDGASLVPLLTGQETVSPHQFLFHYCQDSVHAVRYRPRTGSTVWKLMLREPDRNNKKPAKGCDAALHLDPPKLYDLTSDPTATTPLDLQQHAQTVAVMLAGLKEHQASIEPVPSQFTLTRLMWQPWKQPCCNFPYCSCEDSKFHA</sequence>
<evidence type="ECO:0000313" key="7">
    <source>
        <dbReference type="Proteomes" id="UP001374579"/>
    </source>
</evidence>
<reference evidence="6 7" key="1">
    <citation type="submission" date="2024-02" db="EMBL/GenBank/DDBJ databases">
        <title>Chromosome-scale genome assembly of the rough periwinkle Littorina saxatilis.</title>
        <authorList>
            <person name="De Jode A."/>
            <person name="Faria R."/>
            <person name="Formenti G."/>
            <person name="Sims Y."/>
            <person name="Smith T.P."/>
            <person name="Tracey A."/>
            <person name="Wood J.M.D."/>
            <person name="Zagrodzka Z.B."/>
            <person name="Johannesson K."/>
            <person name="Butlin R.K."/>
            <person name="Leder E.H."/>
        </authorList>
    </citation>
    <scope>NUCLEOTIDE SEQUENCE [LARGE SCALE GENOMIC DNA]</scope>
    <source>
        <strain evidence="6">Snail1</strain>
        <tissue evidence="6">Muscle</tissue>
    </source>
</reference>
<dbReference type="GO" id="GO:0004065">
    <property type="term" value="F:arylsulfatase activity"/>
    <property type="evidence" value="ECO:0007669"/>
    <property type="project" value="TreeGrafter"/>
</dbReference>
<feature type="signal peptide" evidence="4">
    <location>
        <begin position="1"/>
        <end position="20"/>
    </location>
</feature>
<proteinExistence type="inferred from homology"/>
<dbReference type="Pfam" id="PF14707">
    <property type="entry name" value="Sulfatase_C"/>
    <property type="match status" value="1"/>
</dbReference>
<dbReference type="Gene3D" id="3.40.720.10">
    <property type="entry name" value="Alkaline Phosphatase, subunit A"/>
    <property type="match status" value="1"/>
</dbReference>
<comment type="caution">
    <text evidence="6">The sequence shown here is derived from an EMBL/GenBank/DDBJ whole genome shotgun (WGS) entry which is preliminary data.</text>
</comment>
<feature type="transmembrane region" description="Helical" evidence="3">
    <location>
        <begin position="184"/>
        <end position="203"/>
    </location>
</feature>
<evidence type="ECO:0000259" key="5">
    <source>
        <dbReference type="Pfam" id="PF00884"/>
    </source>
</evidence>
<keyword evidence="3" id="KW-0812">Transmembrane</keyword>
<name>A0AAN9BES4_9CAEN</name>
<dbReference type="PANTHER" id="PTHR42693">
    <property type="entry name" value="ARYLSULFATASE FAMILY MEMBER"/>
    <property type="match status" value="1"/>
</dbReference>
<dbReference type="EMBL" id="JBAMIC010000008">
    <property type="protein sequence ID" value="KAK7104753.1"/>
    <property type="molecule type" value="Genomic_DNA"/>
</dbReference>
<feature type="transmembrane region" description="Helical" evidence="3">
    <location>
        <begin position="210"/>
        <end position="232"/>
    </location>
</feature>
<accession>A0AAN9BES4</accession>
<keyword evidence="7" id="KW-1185">Reference proteome</keyword>
<comment type="cofactor">
    <cofactor evidence="1">
        <name>Ca(2+)</name>
        <dbReference type="ChEBI" id="CHEBI:29108"/>
    </cofactor>
</comment>
<dbReference type="Pfam" id="PF00884">
    <property type="entry name" value="Sulfatase"/>
    <property type="match status" value="1"/>
</dbReference>
<feature type="domain" description="Sulfatase N-terminal" evidence="5">
    <location>
        <begin position="26"/>
        <end position="412"/>
    </location>
</feature>
<organism evidence="6 7">
    <name type="scientific">Littorina saxatilis</name>
    <dbReference type="NCBI Taxonomy" id="31220"/>
    <lineage>
        <taxon>Eukaryota</taxon>
        <taxon>Metazoa</taxon>
        <taxon>Spiralia</taxon>
        <taxon>Lophotrochozoa</taxon>
        <taxon>Mollusca</taxon>
        <taxon>Gastropoda</taxon>
        <taxon>Caenogastropoda</taxon>
        <taxon>Littorinimorpha</taxon>
        <taxon>Littorinoidea</taxon>
        <taxon>Littorinidae</taxon>
        <taxon>Littorina</taxon>
    </lineage>
</organism>
<dbReference type="SUPFAM" id="SSF53649">
    <property type="entry name" value="Alkaline phosphatase-like"/>
    <property type="match status" value="1"/>
</dbReference>
<dbReference type="PANTHER" id="PTHR42693:SF49">
    <property type="entry name" value="SULFATASE N-TERMINAL DOMAIN-CONTAINING PROTEIN"/>
    <property type="match status" value="1"/>
</dbReference>
<evidence type="ECO:0000256" key="4">
    <source>
        <dbReference type="SAM" id="SignalP"/>
    </source>
</evidence>
<protein>
    <recommendedName>
        <fullName evidence="5">Sulfatase N-terminal domain-containing protein</fullName>
    </recommendedName>
</protein>
<dbReference type="Proteomes" id="UP001374579">
    <property type="component" value="Unassembled WGS sequence"/>
</dbReference>
<dbReference type="Gene3D" id="1.10.287.550">
    <property type="entry name" value="Helix hairpin bin"/>
    <property type="match status" value="1"/>
</dbReference>
<keyword evidence="4" id="KW-0732">Signal</keyword>
<evidence type="ECO:0000313" key="6">
    <source>
        <dbReference type="EMBL" id="KAK7104753.1"/>
    </source>
</evidence>
<gene>
    <name evidence="6" type="ORF">V1264_019417</name>
</gene>
<evidence type="ECO:0000256" key="3">
    <source>
        <dbReference type="SAM" id="Phobius"/>
    </source>
</evidence>
<feature type="chain" id="PRO_5042858612" description="Sulfatase N-terminal domain-containing protein" evidence="4">
    <location>
        <begin position="21"/>
        <end position="566"/>
    </location>
</feature>
<dbReference type="InterPro" id="IPR050738">
    <property type="entry name" value="Sulfatase"/>
</dbReference>